<organism evidence="3">
    <name type="scientific">marine metagenome</name>
    <dbReference type="NCBI Taxonomy" id="408172"/>
    <lineage>
        <taxon>unclassified sequences</taxon>
        <taxon>metagenomes</taxon>
        <taxon>ecological metagenomes</taxon>
    </lineage>
</organism>
<evidence type="ECO:0000256" key="1">
    <source>
        <dbReference type="SAM" id="MobiDB-lite"/>
    </source>
</evidence>
<proteinExistence type="predicted"/>
<feature type="region of interest" description="Disordered" evidence="1">
    <location>
        <begin position="34"/>
        <end position="57"/>
    </location>
</feature>
<reference evidence="3" key="1">
    <citation type="submission" date="2018-05" db="EMBL/GenBank/DDBJ databases">
        <authorList>
            <person name="Lanie J.A."/>
            <person name="Ng W.-L."/>
            <person name="Kazmierczak K.M."/>
            <person name="Andrzejewski T.M."/>
            <person name="Davidsen T.M."/>
            <person name="Wayne K.J."/>
            <person name="Tettelin H."/>
            <person name="Glass J.I."/>
            <person name="Rusch D."/>
            <person name="Podicherti R."/>
            <person name="Tsui H.-C.T."/>
            <person name="Winkler M.E."/>
        </authorList>
    </citation>
    <scope>NUCLEOTIDE SEQUENCE</scope>
</reference>
<dbReference type="Gene3D" id="3.40.30.10">
    <property type="entry name" value="Glutaredoxin"/>
    <property type="match status" value="1"/>
</dbReference>
<evidence type="ECO:0000313" key="3">
    <source>
        <dbReference type="EMBL" id="SVD16493.1"/>
    </source>
</evidence>
<feature type="non-terminal residue" evidence="3">
    <location>
        <position position="57"/>
    </location>
</feature>
<dbReference type="InterPro" id="IPR004045">
    <property type="entry name" value="Glutathione_S-Trfase_N"/>
</dbReference>
<dbReference type="InterPro" id="IPR036249">
    <property type="entry name" value="Thioredoxin-like_sf"/>
</dbReference>
<sequence>MLTIWGRRNSNNVQKVLWLCEEIGLDYEHEDAGGEFGRTRDPDMLARNPNAVVPTIE</sequence>
<accession>A0A382T3E0</accession>
<gene>
    <name evidence="3" type="ORF">METZ01_LOCUS369347</name>
</gene>
<dbReference type="AlphaFoldDB" id="A0A382T3E0"/>
<dbReference type="Pfam" id="PF02798">
    <property type="entry name" value="GST_N"/>
    <property type="match status" value="1"/>
</dbReference>
<name>A0A382T3E0_9ZZZZ</name>
<feature type="domain" description="GST N-terminal" evidence="2">
    <location>
        <begin position="2"/>
        <end position="56"/>
    </location>
</feature>
<evidence type="ECO:0000259" key="2">
    <source>
        <dbReference type="Pfam" id="PF02798"/>
    </source>
</evidence>
<dbReference type="EMBL" id="UINC01133514">
    <property type="protein sequence ID" value="SVD16493.1"/>
    <property type="molecule type" value="Genomic_DNA"/>
</dbReference>
<dbReference type="SUPFAM" id="SSF52833">
    <property type="entry name" value="Thioredoxin-like"/>
    <property type="match status" value="1"/>
</dbReference>
<feature type="compositionally biased region" description="Basic and acidic residues" evidence="1">
    <location>
        <begin position="34"/>
        <end position="44"/>
    </location>
</feature>
<protein>
    <recommendedName>
        <fullName evidence="2">GST N-terminal domain-containing protein</fullName>
    </recommendedName>
</protein>